<evidence type="ECO:0000313" key="2">
    <source>
        <dbReference type="EMBL" id="RBW68327.1"/>
    </source>
</evidence>
<dbReference type="EMBL" id="QOCW01000022">
    <property type="protein sequence ID" value="RBW68327.1"/>
    <property type="molecule type" value="Genomic_DNA"/>
</dbReference>
<proteinExistence type="predicted"/>
<evidence type="ECO:0008006" key="4">
    <source>
        <dbReference type="Google" id="ProtNLM"/>
    </source>
</evidence>
<dbReference type="Proteomes" id="UP000253314">
    <property type="component" value="Unassembled WGS sequence"/>
</dbReference>
<feature type="transmembrane region" description="Helical" evidence="1">
    <location>
        <begin position="32"/>
        <end position="49"/>
    </location>
</feature>
<keyword evidence="1" id="KW-0812">Transmembrane</keyword>
<keyword evidence="1" id="KW-0472">Membrane</keyword>
<dbReference type="AlphaFoldDB" id="A0A366XR07"/>
<gene>
    <name evidence="2" type="ORF">DS031_17565</name>
</gene>
<name>A0A366XR07_9BACI</name>
<comment type="caution">
    <text evidence="2">The sequence shown here is derived from an EMBL/GenBank/DDBJ whole genome shotgun (WGS) entry which is preliminary data.</text>
</comment>
<dbReference type="RefSeq" id="WP_113807364.1">
    <property type="nucleotide sequence ID" value="NZ_QOCW01000022.1"/>
</dbReference>
<keyword evidence="1" id="KW-1133">Transmembrane helix</keyword>
<organism evidence="2 3">
    <name type="scientific">Bacillus taeanensis</name>
    <dbReference type="NCBI Taxonomy" id="273032"/>
    <lineage>
        <taxon>Bacteria</taxon>
        <taxon>Bacillati</taxon>
        <taxon>Bacillota</taxon>
        <taxon>Bacilli</taxon>
        <taxon>Bacillales</taxon>
        <taxon>Bacillaceae</taxon>
        <taxon>Bacillus</taxon>
    </lineage>
</organism>
<protein>
    <recommendedName>
        <fullName evidence="4">DUF3918 domain-containing protein</fullName>
    </recommendedName>
</protein>
<sequence length="82" mass="9634">MNNLRWLTALFNTGRRSQQVFQLFGNRRNNRGGMMLSLLGVGIAAYSMTRGRNREMMRAVIQPIQNRFNNRQMQNMMPNNNQ</sequence>
<reference evidence="2 3" key="1">
    <citation type="submission" date="2018-07" db="EMBL/GenBank/DDBJ databases">
        <title>Lottiidibacillus patelloidae gen. nov., sp. nov., isolated from the intestinal tract of a marine limpet and the reclassification of B. taeanensis BH030017T, B. algicola KMM 3737T and B. hwajinpoensis SW-72T as genus Lottiidibacillus.</title>
        <authorList>
            <person name="Liu R."/>
            <person name="Huang Z."/>
        </authorList>
    </citation>
    <scope>NUCLEOTIDE SEQUENCE [LARGE SCALE GENOMIC DNA]</scope>
    <source>
        <strain evidence="2 3">BH030017</strain>
    </source>
</reference>
<dbReference type="OrthoDB" id="2876962at2"/>
<accession>A0A366XR07</accession>
<evidence type="ECO:0000256" key="1">
    <source>
        <dbReference type="SAM" id="Phobius"/>
    </source>
</evidence>
<keyword evidence="3" id="KW-1185">Reference proteome</keyword>
<evidence type="ECO:0000313" key="3">
    <source>
        <dbReference type="Proteomes" id="UP000253314"/>
    </source>
</evidence>